<accession>A0A937RWZ8</accession>
<evidence type="ECO:0000313" key="8">
    <source>
        <dbReference type="EMBL" id="MBL7633356.1"/>
    </source>
</evidence>
<evidence type="ECO:0000256" key="6">
    <source>
        <dbReference type="SAM" id="MobiDB-lite"/>
    </source>
</evidence>
<dbReference type="CDD" id="cd06580">
    <property type="entry name" value="TM_PBP1_transp_TpRbsC_like"/>
    <property type="match status" value="1"/>
</dbReference>
<dbReference type="AlphaFoldDB" id="A0A937RWZ8"/>
<dbReference type="InterPro" id="IPR001851">
    <property type="entry name" value="ABC_transp_permease"/>
</dbReference>
<name>A0A937RWZ8_9ACTN</name>
<dbReference type="GO" id="GO:0005886">
    <property type="term" value="C:plasma membrane"/>
    <property type="evidence" value="ECO:0007669"/>
    <property type="project" value="UniProtKB-SubCell"/>
</dbReference>
<dbReference type="GO" id="GO:0022857">
    <property type="term" value="F:transmembrane transporter activity"/>
    <property type="evidence" value="ECO:0007669"/>
    <property type="project" value="InterPro"/>
</dbReference>
<evidence type="ECO:0000256" key="5">
    <source>
        <dbReference type="ARBA" id="ARBA00023136"/>
    </source>
</evidence>
<feature type="compositionally biased region" description="Low complexity" evidence="6">
    <location>
        <begin position="11"/>
        <end position="26"/>
    </location>
</feature>
<dbReference type="Proteomes" id="UP000604475">
    <property type="component" value="Unassembled WGS sequence"/>
</dbReference>
<evidence type="ECO:0000256" key="7">
    <source>
        <dbReference type="SAM" id="Phobius"/>
    </source>
</evidence>
<dbReference type="RefSeq" id="WP_203002167.1">
    <property type="nucleotide sequence ID" value="NZ_JADWYU010000251.1"/>
</dbReference>
<reference evidence="8" key="1">
    <citation type="submission" date="2020-12" db="EMBL/GenBank/DDBJ databases">
        <title>Genomic characterization of non-nitrogen-fixing Frankia strains.</title>
        <authorList>
            <person name="Carlos-Shanley C."/>
            <person name="Guerra T."/>
            <person name="Hahn D."/>
        </authorList>
    </citation>
    <scope>NUCLEOTIDE SEQUENCE</scope>
    <source>
        <strain evidence="8">CN6</strain>
    </source>
</reference>
<sequence length="410" mass="40937">MSAPTRPDTPSGPGASVGPSASSGPGVLGSADRAVRALLAPTRNSGGSPLAVAALTVVTVAAALGITALLVAAVGGAPGKVFSSMIDGSVGSSSSLSQTLLEATPLLLVAVGACVSSRAGVFNIGQEGQLLIGAAVGAYVGLRTQGPPALVLTMTLVCSALGGALWAAIPAVMRYRRGVDVVVSTLLMIFLAEQLVSFVVSQPALLQETRVAGQVVAPQSDALAPSFRLPMIGDYPGFTLGAGAIIALALAVVVSLLLSRSRWGFKVRMLGHNPLAARHAGVREATFGGVALAISGAFSGLAGGVVLTGEVYRLQPGMSDNYGWDGLLVALVARDKPIAAVITALLFGALRSGGGVLASTGVPAYLIDITQALLVFAFVLPPALLALWRAAAGRRRQAAVARAAVAGAAA</sequence>
<evidence type="ECO:0000256" key="2">
    <source>
        <dbReference type="ARBA" id="ARBA00022475"/>
    </source>
</evidence>
<dbReference type="Pfam" id="PF02653">
    <property type="entry name" value="BPD_transp_2"/>
    <property type="match status" value="1"/>
</dbReference>
<dbReference type="PANTHER" id="PTHR47089:SF1">
    <property type="entry name" value="GUANOSINE ABC TRANSPORTER PERMEASE PROTEIN NUPP"/>
    <property type="match status" value="1"/>
</dbReference>
<feature type="transmembrane region" description="Helical" evidence="7">
    <location>
        <begin position="364"/>
        <end position="388"/>
    </location>
</feature>
<dbReference type="PANTHER" id="PTHR47089">
    <property type="entry name" value="ABC TRANSPORTER, PERMEASE PROTEIN"/>
    <property type="match status" value="1"/>
</dbReference>
<feature type="transmembrane region" description="Helical" evidence="7">
    <location>
        <begin position="50"/>
        <end position="75"/>
    </location>
</feature>
<keyword evidence="9" id="KW-1185">Reference proteome</keyword>
<keyword evidence="3 7" id="KW-0812">Transmembrane</keyword>
<keyword evidence="4 7" id="KW-1133">Transmembrane helix</keyword>
<dbReference type="EMBL" id="JAEACQ010000380">
    <property type="protein sequence ID" value="MBL7633356.1"/>
    <property type="molecule type" value="Genomic_DNA"/>
</dbReference>
<organism evidence="8 9">
    <name type="scientific">Frankia nepalensis</name>
    <dbReference type="NCBI Taxonomy" id="1836974"/>
    <lineage>
        <taxon>Bacteria</taxon>
        <taxon>Bacillati</taxon>
        <taxon>Actinomycetota</taxon>
        <taxon>Actinomycetes</taxon>
        <taxon>Frankiales</taxon>
        <taxon>Frankiaceae</taxon>
        <taxon>Frankia</taxon>
    </lineage>
</organism>
<feature type="transmembrane region" description="Helical" evidence="7">
    <location>
        <begin position="181"/>
        <end position="200"/>
    </location>
</feature>
<feature type="transmembrane region" description="Helical" evidence="7">
    <location>
        <begin position="235"/>
        <end position="258"/>
    </location>
</feature>
<comment type="subcellular location">
    <subcellularLocation>
        <location evidence="1">Cell membrane</location>
        <topology evidence="1">Multi-pass membrane protein</topology>
    </subcellularLocation>
</comment>
<protein>
    <submittedName>
        <fullName evidence="8">ABC transporter permease</fullName>
    </submittedName>
</protein>
<feature type="transmembrane region" description="Helical" evidence="7">
    <location>
        <begin position="149"/>
        <end position="169"/>
    </location>
</feature>
<keyword evidence="2" id="KW-1003">Cell membrane</keyword>
<gene>
    <name evidence="8" type="ORF">I7412_40635</name>
</gene>
<evidence type="ECO:0000256" key="4">
    <source>
        <dbReference type="ARBA" id="ARBA00022989"/>
    </source>
</evidence>
<evidence type="ECO:0000256" key="1">
    <source>
        <dbReference type="ARBA" id="ARBA00004651"/>
    </source>
</evidence>
<comment type="caution">
    <text evidence="8">The sequence shown here is derived from an EMBL/GenBank/DDBJ whole genome shotgun (WGS) entry which is preliminary data.</text>
</comment>
<proteinExistence type="predicted"/>
<feature type="region of interest" description="Disordered" evidence="6">
    <location>
        <begin position="1"/>
        <end position="26"/>
    </location>
</feature>
<keyword evidence="5 7" id="KW-0472">Membrane</keyword>
<evidence type="ECO:0000313" key="9">
    <source>
        <dbReference type="Proteomes" id="UP000604475"/>
    </source>
</evidence>
<evidence type="ECO:0000256" key="3">
    <source>
        <dbReference type="ARBA" id="ARBA00022692"/>
    </source>
</evidence>